<evidence type="ECO:0000256" key="1">
    <source>
        <dbReference type="SAM" id="Phobius"/>
    </source>
</evidence>
<keyword evidence="1" id="KW-0472">Membrane</keyword>
<dbReference type="RefSeq" id="WP_376885329.1">
    <property type="nucleotide sequence ID" value="NZ_JBHUHR010000022.1"/>
</dbReference>
<keyword evidence="1" id="KW-1133">Transmembrane helix</keyword>
<organism evidence="2 3">
    <name type="scientific">Belliella marina</name>
    <dbReference type="NCBI Taxonomy" id="1644146"/>
    <lineage>
        <taxon>Bacteria</taxon>
        <taxon>Pseudomonadati</taxon>
        <taxon>Bacteroidota</taxon>
        <taxon>Cytophagia</taxon>
        <taxon>Cytophagales</taxon>
        <taxon>Cyclobacteriaceae</taxon>
        <taxon>Belliella</taxon>
    </lineage>
</organism>
<gene>
    <name evidence="2" type="ORF">ACFSKL_08490</name>
</gene>
<accession>A0ABW4VJE9</accession>
<evidence type="ECO:0000313" key="2">
    <source>
        <dbReference type="EMBL" id="MFD2034824.1"/>
    </source>
</evidence>
<evidence type="ECO:0008006" key="4">
    <source>
        <dbReference type="Google" id="ProtNLM"/>
    </source>
</evidence>
<sequence length="42" mass="4784">MEKTNKYLIQLLIVLSILTGSSLFYVFFSYGEKLGKHLAGIF</sequence>
<dbReference type="EMBL" id="JBHUHR010000022">
    <property type="protein sequence ID" value="MFD2034824.1"/>
    <property type="molecule type" value="Genomic_DNA"/>
</dbReference>
<evidence type="ECO:0000313" key="3">
    <source>
        <dbReference type="Proteomes" id="UP001597361"/>
    </source>
</evidence>
<proteinExistence type="predicted"/>
<feature type="transmembrane region" description="Helical" evidence="1">
    <location>
        <begin position="7"/>
        <end position="28"/>
    </location>
</feature>
<keyword evidence="3" id="KW-1185">Reference proteome</keyword>
<protein>
    <recommendedName>
        <fullName evidence="4">Photosystem II protein N</fullName>
    </recommendedName>
</protein>
<name>A0ABW4VJE9_9BACT</name>
<comment type="caution">
    <text evidence="2">The sequence shown here is derived from an EMBL/GenBank/DDBJ whole genome shotgun (WGS) entry which is preliminary data.</text>
</comment>
<keyword evidence="1" id="KW-0812">Transmembrane</keyword>
<reference evidence="3" key="1">
    <citation type="journal article" date="2019" name="Int. J. Syst. Evol. Microbiol.">
        <title>The Global Catalogue of Microorganisms (GCM) 10K type strain sequencing project: providing services to taxonomists for standard genome sequencing and annotation.</title>
        <authorList>
            <consortium name="The Broad Institute Genomics Platform"/>
            <consortium name="The Broad Institute Genome Sequencing Center for Infectious Disease"/>
            <person name="Wu L."/>
            <person name="Ma J."/>
        </authorList>
    </citation>
    <scope>NUCLEOTIDE SEQUENCE [LARGE SCALE GENOMIC DNA]</scope>
    <source>
        <strain evidence="3">CGMCC 1.15180</strain>
    </source>
</reference>
<dbReference type="Proteomes" id="UP001597361">
    <property type="component" value="Unassembled WGS sequence"/>
</dbReference>